<evidence type="ECO:0000313" key="2">
    <source>
        <dbReference type="EMBL" id="GAA2224671.1"/>
    </source>
</evidence>
<dbReference type="EMBL" id="BAAART010000033">
    <property type="protein sequence ID" value="GAA2224671.1"/>
    <property type="molecule type" value="Genomic_DNA"/>
</dbReference>
<protein>
    <submittedName>
        <fullName evidence="2">Uncharacterized protein</fullName>
    </submittedName>
</protein>
<sequence length="86" mass="9415">MGDTVLPGGDERERCAGQTTRPTDFPPLATGVSQFVPNVRCRTAQDLAGPPRDYRVTPSIWRVCTDFAVKGTLADFPDRRMSECGV</sequence>
<proteinExistence type="predicted"/>
<accession>A0ABN3D9K8</accession>
<feature type="region of interest" description="Disordered" evidence="1">
    <location>
        <begin position="1"/>
        <end position="29"/>
    </location>
</feature>
<evidence type="ECO:0000256" key="1">
    <source>
        <dbReference type="SAM" id="MobiDB-lite"/>
    </source>
</evidence>
<reference evidence="2 3" key="1">
    <citation type="journal article" date="2019" name="Int. J. Syst. Evol. Microbiol.">
        <title>The Global Catalogue of Microorganisms (GCM) 10K type strain sequencing project: providing services to taxonomists for standard genome sequencing and annotation.</title>
        <authorList>
            <consortium name="The Broad Institute Genomics Platform"/>
            <consortium name="The Broad Institute Genome Sequencing Center for Infectious Disease"/>
            <person name="Wu L."/>
            <person name="Ma J."/>
        </authorList>
    </citation>
    <scope>NUCLEOTIDE SEQUENCE [LARGE SCALE GENOMIC DNA]</scope>
    <source>
        <strain evidence="2 3">JCM 3053</strain>
    </source>
</reference>
<evidence type="ECO:0000313" key="3">
    <source>
        <dbReference type="Proteomes" id="UP001501474"/>
    </source>
</evidence>
<keyword evidence="3" id="KW-1185">Reference proteome</keyword>
<name>A0ABN3D9K8_9ACTN</name>
<gene>
    <name evidence="2" type="ORF">GCM10010104_15270</name>
</gene>
<dbReference type="Proteomes" id="UP001501474">
    <property type="component" value="Unassembled WGS sequence"/>
</dbReference>
<comment type="caution">
    <text evidence="2">The sequence shown here is derived from an EMBL/GenBank/DDBJ whole genome shotgun (WGS) entry which is preliminary data.</text>
</comment>
<organism evidence="2 3">
    <name type="scientific">Streptomyces indiaensis</name>
    <dbReference type="NCBI Taxonomy" id="284033"/>
    <lineage>
        <taxon>Bacteria</taxon>
        <taxon>Bacillati</taxon>
        <taxon>Actinomycetota</taxon>
        <taxon>Actinomycetes</taxon>
        <taxon>Kitasatosporales</taxon>
        <taxon>Streptomycetaceae</taxon>
        <taxon>Streptomyces</taxon>
    </lineage>
</organism>